<protein>
    <submittedName>
        <fullName evidence="1">Uncharacterized protein</fullName>
    </submittedName>
</protein>
<proteinExistence type="predicted"/>
<organism evidence="1 2">
    <name type="scientific">Cellvibrio japonicus (strain Ueda107)</name>
    <name type="common">Pseudomonas fluorescens subsp. cellulosa</name>
    <dbReference type="NCBI Taxonomy" id="498211"/>
    <lineage>
        <taxon>Bacteria</taxon>
        <taxon>Pseudomonadati</taxon>
        <taxon>Pseudomonadota</taxon>
        <taxon>Gammaproteobacteria</taxon>
        <taxon>Cellvibrionales</taxon>
        <taxon>Cellvibrionaceae</taxon>
        <taxon>Cellvibrio</taxon>
    </lineage>
</organism>
<dbReference type="AlphaFoldDB" id="B3PC76"/>
<dbReference type="Proteomes" id="UP000001036">
    <property type="component" value="Chromosome"/>
</dbReference>
<evidence type="ECO:0000313" key="1">
    <source>
        <dbReference type="EMBL" id="ACE83995.1"/>
    </source>
</evidence>
<dbReference type="STRING" id="498211.CJA_2890"/>
<keyword evidence="2" id="KW-1185">Reference proteome</keyword>
<dbReference type="KEGG" id="cja:CJA_2890"/>
<name>B3PC76_CELJU</name>
<dbReference type="HOGENOM" id="CLU_3231336_0_0_6"/>
<dbReference type="EMBL" id="CP000934">
    <property type="protein sequence ID" value="ACE83995.1"/>
    <property type="molecule type" value="Genomic_DNA"/>
</dbReference>
<accession>B3PC76</accession>
<evidence type="ECO:0000313" key="2">
    <source>
        <dbReference type="Proteomes" id="UP000001036"/>
    </source>
</evidence>
<sequence>MEKFAAPFFIASMPGADQLQWPPHNGKQHTITTIFVALDEDLP</sequence>
<reference evidence="1 2" key="1">
    <citation type="journal article" date="2008" name="J. Bacteriol.">
        <title>Insights into plant cell wall degradation from the genome sequence of the soil bacterium Cellvibrio japonicus.</title>
        <authorList>
            <person name="Deboy R.T."/>
            <person name="Mongodin E.F."/>
            <person name="Fouts D.E."/>
            <person name="Tailford L.E."/>
            <person name="Khouri H."/>
            <person name="Emerson J.B."/>
            <person name="Mohamoud Y."/>
            <person name="Watkins K."/>
            <person name="Henrissat B."/>
            <person name="Gilbert H.J."/>
            <person name="Nelson K.E."/>
        </authorList>
    </citation>
    <scope>NUCLEOTIDE SEQUENCE [LARGE SCALE GENOMIC DNA]</scope>
    <source>
        <strain evidence="1 2">Ueda107</strain>
    </source>
</reference>
<gene>
    <name evidence="1" type="ordered locus">CJA_2890</name>
</gene>